<sequence length="465" mass="51013">MSTVYDLRSRIAATEAAAEEEAPLVEWADVRHLRSVVVERLTSALGEHPVDEEYRRQLGREFIAEEVREWGDRQVSAGRTPSRADERLMRDRLWDALFGLGRLQPLLAEGVENVEINGYDEVWLRLASGSVVAADPVADSDEDLVAELRFLASQAGRTLSTAKPSLHLELADGSRLAAMIETVRRPHVVIRRHRLSDMGLGDLVRRGMVSANLAHLLAAAVRGRLNLLVTGPQNCGKTTLVRALASLIPDGERFATVEQEYELHLDRLGRHRHVVAMQAREGGSEIGPDGRPAGQIGLDQIIRDALRMNLGRIIVGEVRGGEVVPMLDAMTTGDGGSMATLHAHSARGAVERLVALCGRHGLVPEVAYRMIADALDLIVQVRLVDETWREGGQRQRFVSEVVALEPGEHGRPALTHLFRPDRRGRAAATGIPAPQVEALASGGLDPRWLAPGNDQWHHDGERSLR</sequence>
<gene>
    <name evidence="3" type="ORF">NI17_010435</name>
</gene>
<dbReference type="KEGG" id="thao:NI17_010435"/>
<keyword evidence="4" id="KW-1185">Reference proteome</keyword>
<feature type="domain" description="Bacterial type II secretion system protein E" evidence="2">
    <location>
        <begin position="184"/>
        <end position="391"/>
    </location>
</feature>
<dbReference type="PANTHER" id="PTHR30486:SF6">
    <property type="entry name" value="TYPE IV PILUS RETRACTATION ATPASE PILT"/>
    <property type="match status" value="1"/>
</dbReference>
<reference evidence="3" key="1">
    <citation type="submission" date="2020-10" db="EMBL/GenBank/DDBJ databases">
        <title>De novo genome project of the cellulose decomposer Thermobifida halotolerans type strain.</title>
        <authorList>
            <person name="Nagy I."/>
            <person name="Horvath B."/>
            <person name="Kukolya J."/>
            <person name="Nagy I."/>
            <person name="Orsini M."/>
        </authorList>
    </citation>
    <scope>NUCLEOTIDE SEQUENCE</scope>
    <source>
        <strain evidence="3">DSM 44931</strain>
    </source>
</reference>
<dbReference type="EMBL" id="CP063196">
    <property type="protein sequence ID" value="UOE21479.1"/>
    <property type="molecule type" value="Genomic_DNA"/>
</dbReference>
<dbReference type="RefSeq" id="WP_068693509.1">
    <property type="nucleotide sequence ID" value="NZ_CP063196.1"/>
</dbReference>
<accession>A0AA97M5H6</accession>
<evidence type="ECO:0000313" key="3">
    <source>
        <dbReference type="EMBL" id="UOE21479.1"/>
    </source>
</evidence>
<dbReference type="InterPro" id="IPR027417">
    <property type="entry name" value="P-loop_NTPase"/>
</dbReference>
<organism evidence="3 4">
    <name type="scientific">Thermobifida halotolerans</name>
    <dbReference type="NCBI Taxonomy" id="483545"/>
    <lineage>
        <taxon>Bacteria</taxon>
        <taxon>Bacillati</taxon>
        <taxon>Actinomycetota</taxon>
        <taxon>Actinomycetes</taxon>
        <taxon>Streptosporangiales</taxon>
        <taxon>Nocardiopsidaceae</taxon>
        <taxon>Thermobifida</taxon>
    </lineage>
</organism>
<name>A0AA97M5H6_9ACTN</name>
<dbReference type="Gene3D" id="3.40.50.300">
    <property type="entry name" value="P-loop containing nucleotide triphosphate hydrolases"/>
    <property type="match status" value="1"/>
</dbReference>
<dbReference type="CDD" id="cd01130">
    <property type="entry name" value="VirB11-like_ATPase"/>
    <property type="match status" value="1"/>
</dbReference>
<evidence type="ECO:0000259" key="2">
    <source>
        <dbReference type="Pfam" id="PF00437"/>
    </source>
</evidence>
<protein>
    <submittedName>
        <fullName evidence="3">CpaF family protein</fullName>
    </submittedName>
</protein>
<proteinExistence type="inferred from homology"/>
<dbReference type="Proteomes" id="UP000265719">
    <property type="component" value="Chromosome"/>
</dbReference>
<dbReference type="GO" id="GO:0016887">
    <property type="term" value="F:ATP hydrolysis activity"/>
    <property type="evidence" value="ECO:0007669"/>
    <property type="project" value="InterPro"/>
</dbReference>
<dbReference type="SUPFAM" id="SSF52540">
    <property type="entry name" value="P-loop containing nucleoside triphosphate hydrolases"/>
    <property type="match status" value="1"/>
</dbReference>
<dbReference type="Pfam" id="PF00437">
    <property type="entry name" value="T2SSE"/>
    <property type="match status" value="1"/>
</dbReference>
<dbReference type="Gene3D" id="3.30.450.380">
    <property type="match status" value="1"/>
</dbReference>
<dbReference type="InterPro" id="IPR050921">
    <property type="entry name" value="T4SS_GSP_E_ATPase"/>
</dbReference>
<dbReference type="AlphaFoldDB" id="A0AA97M5H6"/>
<dbReference type="InterPro" id="IPR001482">
    <property type="entry name" value="T2SS/T4SS_dom"/>
</dbReference>
<evidence type="ECO:0000313" key="4">
    <source>
        <dbReference type="Proteomes" id="UP000265719"/>
    </source>
</evidence>
<comment type="similarity">
    <text evidence="1">Belongs to the GSP E family.</text>
</comment>
<evidence type="ECO:0000256" key="1">
    <source>
        <dbReference type="ARBA" id="ARBA00006611"/>
    </source>
</evidence>
<dbReference type="PANTHER" id="PTHR30486">
    <property type="entry name" value="TWITCHING MOTILITY PROTEIN PILT"/>
    <property type="match status" value="1"/>
</dbReference>